<accession>A0A1H8Y377</accession>
<dbReference type="PROSITE" id="PS50949">
    <property type="entry name" value="HTH_GNTR"/>
    <property type="match status" value="1"/>
</dbReference>
<gene>
    <name evidence="5" type="ORF">SAMN04489732_110155</name>
</gene>
<dbReference type="PANTHER" id="PTHR43537:SF5">
    <property type="entry name" value="UXU OPERON TRANSCRIPTIONAL REGULATOR"/>
    <property type="match status" value="1"/>
</dbReference>
<protein>
    <submittedName>
        <fullName evidence="5">DNA-binding transcriptional regulator, GntR family</fullName>
    </submittedName>
</protein>
<keyword evidence="6" id="KW-1185">Reference proteome</keyword>
<dbReference type="InterPro" id="IPR000524">
    <property type="entry name" value="Tscrpt_reg_HTH_GntR"/>
</dbReference>
<dbReference type="InterPro" id="IPR008920">
    <property type="entry name" value="TF_FadR/GntR_C"/>
</dbReference>
<evidence type="ECO:0000256" key="1">
    <source>
        <dbReference type="ARBA" id="ARBA00023015"/>
    </source>
</evidence>
<name>A0A1H8Y377_9PSEU</name>
<dbReference type="Pfam" id="PF07729">
    <property type="entry name" value="FCD"/>
    <property type="match status" value="1"/>
</dbReference>
<keyword evidence="3" id="KW-0804">Transcription</keyword>
<evidence type="ECO:0000313" key="6">
    <source>
        <dbReference type="Proteomes" id="UP000198582"/>
    </source>
</evidence>
<evidence type="ECO:0000256" key="2">
    <source>
        <dbReference type="ARBA" id="ARBA00023125"/>
    </source>
</evidence>
<evidence type="ECO:0000313" key="5">
    <source>
        <dbReference type="EMBL" id="SEP45978.1"/>
    </source>
</evidence>
<keyword evidence="2 5" id="KW-0238">DNA-binding</keyword>
<evidence type="ECO:0000259" key="4">
    <source>
        <dbReference type="PROSITE" id="PS50949"/>
    </source>
</evidence>
<dbReference type="InterPro" id="IPR036390">
    <property type="entry name" value="WH_DNA-bd_sf"/>
</dbReference>
<dbReference type="SMART" id="SM00895">
    <property type="entry name" value="FCD"/>
    <property type="match status" value="1"/>
</dbReference>
<dbReference type="Gene3D" id="1.10.10.10">
    <property type="entry name" value="Winged helix-like DNA-binding domain superfamily/Winged helix DNA-binding domain"/>
    <property type="match status" value="1"/>
</dbReference>
<dbReference type="AlphaFoldDB" id="A0A1H8Y377"/>
<dbReference type="GO" id="GO:0003677">
    <property type="term" value="F:DNA binding"/>
    <property type="evidence" value="ECO:0007669"/>
    <property type="project" value="UniProtKB-KW"/>
</dbReference>
<reference evidence="5 6" key="1">
    <citation type="submission" date="2016-10" db="EMBL/GenBank/DDBJ databases">
        <authorList>
            <person name="de Groot N.N."/>
        </authorList>
    </citation>
    <scope>NUCLEOTIDE SEQUENCE [LARGE SCALE GENOMIC DNA]</scope>
    <source>
        <strain evidence="5 6">DSM 44993</strain>
    </source>
</reference>
<dbReference type="RefSeq" id="WP_091619473.1">
    <property type="nucleotide sequence ID" value="NZ_FOEF01000010.1"/>
</dbReference>
<keyword evidence="1" id="KW-0805">Transcription regulation</keyword>
<dbReference type="SUPFAM" id="SSF48008">
    <property type="entry name" value="GntR ligand-binding domain-like"/>
    <property type="match status" value="1"/>
</dbReference>
<dbReference type="OrthoDB" id="5243844at2"/>
<dbReference type="SMART" id="SM00345">
    <property type="entry name" value="HTH_GNTR"/>
    <property type="match status" value="1"/>
</dbReference>
<feature type="domain" description="HTH gntR-type" evidence="4">
    <location>
        <begin position="12"/>
        <end position="79"/>
    </location>
</feature>
<dbReference type="EMBL" id="FOEF01000010">
    <property type="protein sequence ID" value="SEP45978.1"/>
    <property type="molecule type" value="Genomic_DNA"/>
</dbReference>
<proteinExistence type="predicted"/>
<evidence type="ECO:0000256" key="3">
    <source>
        <dbReference type="ARBA" id="ARBA00023163"/>
    </source>
</evidence>
<dbReference type="InterPro" id="IPR011711">
    <property type="entry name" value="GntR_C"/>
</dbReference>
<dbReference type="Gene3D" id="1.20.120.530">
    <property type="entry name" value="GntR ligand-binding domain-like"/>
    <property type="match status" value="1"/>
</dbReference>
<dbReference type="GO" id="GO:0003700">
    <property type="term" value="F:DNA-binding transcription factor activity"/>
    <property type="evidence" value="ECO:0007669"/>
    <property type="project" value="InterPro"/>
</dbReference>
<dbReference type="Proteomes" id="UP000198582">
    <property type="component" value="Unassembled WGS sequence"/>
</dbReference>
<organism evidence="5 6">
    <name type="scientific">Amycolatopsis saalfeldensis</name>
    <dbReference type="NCBI Taxonomy" id="394193"/>
    <lineage>
        <taxon>Bacteria</taxon>
        <taxon>Bacillati</taxon>
        <taxon>Actinomycetota</taxon>
        <taxon>Actinomycetes</taxon>
        <taxon>Pseudonocardiales</taxon>
        <taxon>Pseudonocardiaceae</taxon>
        <taxon>Amycolatopsis</taxon>
    </lineage>
</organism>
<dbReference type="InterPro" id="IPR036388">
    <property type="entry name" value="WH-like_DNA-bd_sf"/>
</dbReference>
<sequence length="227" mass="24772">MDVTPLGKAARRGLAEEAADRVRDAIFAGHFAPGAPLREVELAASLEISRGSVREGLAQLEREGLVHGGWHRPTTVVEVTPADVEEVYSVRAALDRLAATTARSGATPGDLARLDELVDTMAAEVAHADGPRLLALDIAFHDHVYAAAGNRRLTDAWQAVRSQVYLFQLQRVSLSHDHYRSRVVTEHRELATLLRDGDPDALARVAEEHVDSARRSLLTDLAKSRRA</sequence>
<dbReference type="Pfam" id="PF00392">
    <property type="entry name" value="GntR"/>
    <property type="match status" value="1"/>
</dbReference>
<dbReference type="PANTHER" id="PTHR43537">
    <property type="entry name" value="TRANSCRIPTIONAL REGULATOR, GNTR FAMILY"/>
    <property type="match status" value="1"/>
</dbReference>
<dbReference type="STRING" id="394193.SAMN04489732_110155"/>
<dbReference type="SUPFAM" id="SSF46785">
    <property type="entry name" value="Winged helix' DNA-binding domain"/>
    <property type="match status" value="1"/>
</dbReference>